<evidence type="ECO:0000313" key="3">
    <source>
        <dbReference type="EMBL" id="MFC5996440.1"/>
    </source>
</evidence>
<dbReference type="InterPro" id="IPR044151">
    <property type="entry name" value="ALDH_KGSADH"/>
</dbReference>
<dbReference type="SUPFAM" id="SSF53720">
    <property type="entry name" value="ALDH-like"/>
    <property type="match status" value="1"/>
</dbReference>
<dbReference type="InterPro" id="IPR015590">
    <property type="entry name" value="Aldehyde_DH_dom"/>
</dbReference>
<dbReference type="CDD" id="cd07129">
    <property type="entry name" value="ALDH_KGSADH"/>
    <property type="match status" value="1"/>
</dbReference>
<evidence type="ECO:0000259" key="2">
    <source>
        <dbReference type="Pfam" id="PF00171"/>
    </source>
</evidence>
<dbReference type="Pfam" id="PF00171">
    <property type="entry name" value="Aldedh"/>
    <property type="match status" value="1"/>
</dbReference>
<keyword evidence="1" id="KW-0560">Oxidoreductase</keyword>
<keyword evidence="4" id="KW-1185">Reference proteome</keyword>
<comment type="caution">
    <text evidence="3">The sequence shown here is derived from an EMBL/GenBank/DDBJ whole genome shotgun (WGS) entry which is preliminary data.</text>
</comment>
<dbReference type="InterPro" id="IPR050740">
    <property type="entry name" value="Aldehyde_DH_Superfamily"/>
</dbReference>
<accession>A0ABW1J7U9</accession>
<dbReference type="Gene3D" id="3.40.605.10">
    <property type="entry name" value="Aldehyde Dehydrogenase, Chain A, domain 1"/>
    <property type="match status" value="1"/>
</dbReference>
<reference evidence="4" key="1">
    <citation type="journal article" date="2019" name="Int. J. Syst. Evol. Microbiol.">
        <title>The Global Catalogue of Microorganisms (GCM) 10K type strain sequencing project: providing services to taxonomists for standard genome sequencing and annotation.</title>
        <authorList>
            <consortium name="The Broad Institute Genomics Platform"/>
            <consortium name="The Broad Institute Genome Sequencing Center for Infectious Disease"/>
            <person name="Wu L."/>
            <person name="Ma J."/>
        </authorList>
    </citation>
    <scope>NUCLEOTIDE SEQUENCE [LARGE SCALE GENOMIC DNA]</scope>
    <source>
        <strain evidence="4">CCM 8391</strain>
    </source>
</reference>
<proteinExistence type="predicted"/>
<name>A0ABW1J7U9_9PSEU</name>
<evidence type="ECO:0000256" key="1">
    <source>
        <dbReference type="ARBA" id="ARBA00023002"/>
    </source>
</evidence>
<dbReference type="InterPro" id="IPR016163">
    <property type="entry name" value="Ald_DH_C"/>
</dbReference>
<dbReference type="RefSeq" id="WP_379587105.1">
    <property type="nucleotide sequence ID" value="NZ_JBHSQW010000039.1"/>
</dbReference>
<dbReference type="PANTHER" id="PTHR43353">
    <property type="entry name" value="SUCCINATE-SEMIALDEHYDE DEHYDROGENASE, MITOCHONDRIAL"/>
    <property type="match status" value="1"/>
</dbReference>
<evidence type="ECO:0000313" key="4">
    <source>
        <dbReference type="Proteomes" id="UP001596302"/>
    </source>
</evidence>
<dbReference type="InterPro" id="IPR016162">
    <property type="entry name" value="Ald_DH_N"/>
</dbReference>
<dbReference type="InterPro" id="IPR016161">
    <property type="entry name" value="Ald_DH/histidinol_DH"/>
</dbReference>
<dbReference type="Proteomes" id="UP001596302">
    <property type="component" value="Unassembled WGS sequence"/>
</dbReference>
<dbReference type="EMBL" id="JBHSQW010000039">
    <property type="protein sequence ID" value="MFC5996440.1"/>
    <property type="molecule type" value="Genomic_DNA"/>
</dbReference>
<dbReference type="PANTHER" id="PTHR43353:SF3">
    <property type="entry name" value="ALDEHYDE DEHYDROGENASE-RELATED"/>
    <property type="match status" value="1"/>
</dbReference>
<dbReference type="Gene3D" id="3.40.309.10">
    <property type="entry name" value="Aldehyde Dehydrogenase, Chain A, domain 2"/>
    <property type="match status" value="1"/>
</dbReference>
<protein>
    <submittedName>
        <fullName evidence="3">Aldehyde dehydrogenase (NADP(+))</fullName>
    </submittedName>
</protein>
<feature type="domain" description="Aldehyde dehydrogenase" evidence="2">
    <location>
        <begin position="5"/>
        <end position="408"/>
    </location>
</feature>
<organism evidence="3 4">
    <name type="scientific">Pseudonocardia hispaniensis</name>
    <dbReference type="NCBI Taxonomy" id="904933"/>
    <lineage>
        <taxon>Bacteria</taxon>
        <taxon>Bacillati</taxon>
        <taxon>Actinomycetota</taxon>
        <taxon>Actinomycetes</taxon>
        <taxon>Pseudonocardiales</taxon>
        <taxon>Pseudonocardiaceae</taxon>
        <taxon>Pseudonocardia</taxon>
    </lineage>
</organism>
<gene>
    <name evidence="3" type="ORF">ACFQE5_19740</name>
</gene>
<sequence>MNLVTSVDPRTGNNVETVAAHTSDDEVAAQCRAAARATGVLGATEPARRAQLLRAIATELENNRDGLVPLADRESALGPVRLHGELTRTTNQLRLFADVVTEGSCFEATIDHADPAATPPAPDLRRVLVAIGPVGVFGASNFPFAFSVAGGDTASALAAGCAVVVKAHGAHPALSAAVARIMREVCVAHGLPAETVGLAFGRAAGQALVQDPHIKAVGFTGSESGGRQLFDLACARSDPIPFYAEMGSLNPLIVSAGAALERTEQLAAGIAGSVTLGHGQFCTKPGVILIPAGAAGDALLDRLGAQITAVAPQYLLSSGIRDAFHEGVERLLRTTRVEEAARGSRPDGAGTLAEAVLAQTDAATVLHDRSVLTECFGPAALAVRYRDEDELIQVLEAVPPSLTVSLHAGAEEIGLITRVRDVATRRTGRVVFGGYPTGVAVGWAQHHGGPYPATSCSLFTSVGASSIRRFLRPVAYQSWPDALLPPALQEANPLGIPRRVDGVLEPAHPVRD</sequence>